<feature type="transmembrane region" description="Helical" evidence="6">
    <location>
        <begin position="259"/>
        <end position="276"/>
    </location>
</feature>
<feature type="transmembrane region" description="Helical" evidence="6">
    <location>
        <begin position="148"/>
        <end position="169"/>
    </location>
</feature>
<dbReference type="Proteomes" id="UP000016649">
    <property type="component" value="Unassembled WGS sequence"/>
</dbReference>
<organism evidence="8 9">
    <name type="scientific">Treponema lecithinolyticum ATCC 700332</name>
    <dbReference type="NCBI Taxonomy" id="1321815"/>
    <lineage>
        <taxon>Bacteria</taxon>
        <taxon>Pseudomonadati</taxon>
        <taxon>Spirochaetota</taxon>
        <taxon>Spirochaetia</taxon>
        <taxon>Spirochaetales</taxon>
        <taxon>Treponemataceae</taxon>
        <taxon>Treponema</taxon>
    </lineage>
</organism>
<evidence type="ECO:0000256" key="1">
    <source>
        <dbReference type="ARBA" id="ARBA00004141"/>
    </source>
</evidence>
<dbReference type="Pfam" id="PF00571">
    <property type="entry name" value="CBS"/>
    <property type="match status" value="1"/>
</dbReference>
<proteinExistence type="predicted"/>
<dbReference type="InterPro" id="IPR046342">
    <property type="entry name" value="CBS_dom_sf"/>
</dbReference>
<feature type="transmembrane region" description="Helical" evidence="6">
    <location>
        <begin position="224"/>
        <end position="247"/>
    </location>
</feature>
<feature type="transmembrane region" description="Helical" evidence="6">
    <location>
        <begin position="328"/>
        <end position="349"/>
    </location>
</feature>
<dbReference type="PANTHER" id="PTHR43021:SF2">
    <property type="entry name" value="CATION_H+ EXCHANGER DOMAIN-CONTAINING PROTEIN"/>
    <property type="match status" value="1"/>
</dbReference>
<reference evidence="8 9" key="1">
    <citation type="submission" date="2013-08" db="EMBL/GenBank/DDBJ databases">
        <authorList>
            <person name="Weinstock G."/>
            <person name="Sodergren E."/>
            <person name="Wylie T."/>
            <person name="Fulton L."/>
            <person name="Fulton R."/>
            <person name="Fronick C."/>
            <person name="O'Laughlin M."/>
            <person name="Godfrey J."/>
            <person name="Miner T."/>
            <person name="Herter B."/>
            <person name="Appelbaum E."/>
            <person name="Cordes M."/>
            <person name="Lek S."/>
            <person name="Wollam A."/>
            <person name="Pepin K.H."/>
            <person name="Palsikar V.B."/>
            <person name="Mitreva M."/>
            <person name="Wilson R.K."/>
        </authorList>
    </citation>
    <scope>NUCLEOTIDE SEQUENCE [LARGE SCALE GENOMIC DNA]</scope>
    <source>
        <strain evidence="8 9">ATCC 700332</strain>
    </source>
</reference>
<feature type="domain" description="CBS" evidence="7">
    <location>
        <begin position="522"/>
        <end position="579"/>
    </location>
</feature>
<keyword evidence="2 6" id="KW-0812">Transmembrane</keyword>
<sequence>MLYFFVQKTILKFMNKLAEFLPAFMHISRLENTNLILLLGFILLLGALGGRLFQKLKIPQVVGYIVIGILLGQSGFQILSASVITALDPLSSIALSLIGFMIGGELKWQVIKKYGTQFIGILLFESIVPFFVVSIVITGVSYAATKNFATSLALGLVLGAISSATAPAATTDVLRENRTRGPLTTTVLGIVALDDAVALILYAFASSIAATLLGVRTASVASQLLLLLYDICGSVVLGAVIGFFLSLFIRNVMTDSGRILGFSLGSLFLSTGIAYFLHLDTILAAMALGFFMVNFAPAKTRPTFTLVENFTPPIYVLFFVLVGAKLNIWNVTAFVGILAVLYVVLRTAGKSIGATFGSYITKASESVRKYLPFCLLSQAGVAIGLSISAGHSFSTTIGPTILLIITATTFIVQLIGPVCVKYGIKKAGECNLDITEEDLMRSACVADVQWNDFTLCSHSSPAIVSETELLRNLIDSFSRHCNLNYAVKNTDGTLAGFITLERLKEALIMSEWHEGLLAMDIMEPAKVVCAPQTSIPDVYKLFTQYDCDALPIVDENKKTCGVIERSAIDHFLHQKLIDLHKKIAGLG</sequence>
<evidence type="ECO:0000256" key="2">
    <source>
        <dbReference type="ARBA" id="ARBA00022692"/>
    </source>
</evidence>
<dbReference type="EMBL" id="AWVH01000005">
    <property type="protein sequence ID" value="ERJ94289.1"/>
    <property type="molecule type" value="Genomic_DNA"/>
</dbReference>
<keyword evidence="5" id="KW-0129">CBS domain</keyword>
<dbReference type="SMART" id="SM00116">
    <property type="entry name" value="CBS"/>
    <property type="match status" value="2"/>
</dbReference>
<dbReference type="PANTHER" id="PTHR43021">
    <property type="entry name" value="NA(+)/H(+) ANTIPORTER-RELATED"/>
    <property type="match status" value="1"/>
</dbReference>
<feature type="transmembrane region" description="Helical" evidence="6">
    <location>
        <begin position="370"/>
        <end position="390"/>
    </location>
</feature>
<dbReference type="Gene3D" id="1.20.1530.20">
    <property type="match status" value="1"/>
</dbReference>
<name>A0ABN0P1M2_TRELE</name>
<evidence type="ECO:0000259" key="7">
    <source>
        <dbReference type="PROSITE" id="PS51371"/>
    </source>
</evidence>
<feature type="transmembrane region" description="Helical" evidence="6">
    <location>
        <begin position="61"/>
        <end position="84"/>
    </location>
</feature>
<feature type="transmembrane region" description="Helical" evidence="6">
    <location>
        <begin position="305"/>
        <end position="322"/>
    </location>
</feature>
<protein>
    <submittedName>
        <fullName evidence="8">CBS domain protein</fullName>
    </submittedName>
</protein>
<gene>
    <name evidence="8" type="ORF">HMPREF9193_00261</name>
</gene>
<dbReference type="Gene3D" id="3.10.580.10">
    <property type="entry name" value="CBS-domain"/>
    <property type="match status" value="1"/>
</dbReference>
<feature type="transmembrane region" description="Helical" evidence="6">
    <location>
        <begin position="282"/>
        <end position="298"/>
    </location>
</feature>
<evidence type="ECO:0000256" key="3">
    <source>
        <dbReference type="ARBA" id="ARBA00022989"/>
    </source>
</evidence>
<feature type="transmembrane region" description="Helical" evidence="6">
    <location>
        <begin position="35"/>
        <end position="54"/>
    </location>
</feature>
<evidence type="ECO:0000256" key="4">
    <source>
        <dbReference type="ARBA" id="ARBA00023136"/>
    </source>
</evidence>
<evidence type="ECO:0000256" key="6">
    <source>
        <dbReference type="SAM" id="Phobius"/>
    </source>
</evidence>
<feature type="transmembrane region" description="Helical" evidence="6">
    <location>
        <begin position="181"/>
        <end position="204"/>
    </location>
</feature>
<comment type="caution">
    <text evidence="8">The sequence shown here is derived from an EMBL/GenBank/DDBJ whole genome shotgun (WGS) entry which is preliminary data.</text>
</comment>
<keyword evidence="4 6" id="KW-0472">Membrane</keyword>
<dbReference type="PROSITE" id="PS51371">
    <property type="entry name" value="CBS"/>
    <property type="match status" value="1"/>
</dbReference>
<keyword evidence="3 6" id="KW-1133">Transmembrane helix</keyword>
<dbReference type="InterPro" id="IPR038770">
    <property type="entry name" value="Na+/solute_symporter_sf"/>
</dbReference>
<evidence type="ECO:0000313" key="9">
    <source>
        <dbReference type="Proteomes" id="UP000016649"/>
    </source>
</evidence>
<dbReference type="CDD" id="cd02205">
    <property type="entry name" value="CBS_pair_SF"/>
    <property type="match status" value="1"/>
</dbReference>
<feature type="transmembrane region" description="Helical" evidence="6">
    <location>
        <begin position="90"/>
        <end position="106"/>
    </location>
</feature>
<dbReference type="SUPFAM" id="SSF54631">
    <property type="entry name" value="CBS-domain pair"/>
    <property type="match status" value="1"/>
</dbReference>
<evidence type="ECO:0000313" key="8">
    <source>
        <dbReference type="EMBL" id="ERJ94289.1"/>
    </source>
</evidence>
<dbReference type="InterPro" id="IPR006153">
    <property type="entry name" value="Cation/H_exchanger_TM"/>
</dbReference>
<feature type="transmembrane region" description="Helical" evidence="6">
    <location>
        <begin position="118"/>
        <end position="142"/>
    </location>
</feature>
<comment type="subcellular location">
    <subcellularLocation>
        <location evidence="1">Membrane</location>
        <topology evidence="1">Multi-pass membrane protein</topology>
    </subcellularLocation>
</comment>
<dbReference type="Pfam" id="PF00999">
    <property type="entry name" value="Na_H_Exchanger"/>
    <property type="match status" value="1"/>
</dbReference>
<keyword evidence="9" id="KW-1185">Reference proteome</keyword>
<dbReference type="InterPro" id="IPR000644">
    <property type="entry name" value="CBS_dom"/>
</dbReference>
<feature type="transmembrane region" description="Helical" evidence="6">
    <location>
        <begin position="396"/>
        <end position="416"/>
    </location>
</feature>
<accession>A0ABN0P1M2</accession>
<evidence type="ECO:0000256" key="5">
    <source>
        <dbReference type="PROSITE-ProRule" id="PRU00703"/>
    </source>
</evidence>